<name>A0ACA9QYB1_9GLOM</name>
<feature type="non-terminal residue" evidence="1">
    <location>
        <position position="114"/>
    </location>
</feature>
<dbReference type="EMBL" id="CAJVPW010052896">
    <property type="protein sequence ID" value="CAG8769052.1"/>
    <property type="molecule type" value="Genomic_DNA"/>
</dbReference>
<feature type="non-terminal residue" evidence="1">
    <location>
        <position position="1"/>
    </location>
</feature>
<proteinExistence type="predicted"/>
<accession>A0ACA9QYB1</accession>
<dbReference type="Proteomes" id="UP000789366">
    <property type="component" value="Unassembled WGS sequence"/>
</dbReference>
<sequence length="114" mass="13154">DDGYINDYVDNNFSSSSSSCLEIKAKINLKVENSTLMPAKWFTFNADNFYIFNNKLINHIHKCIDDVDIDKDDIKTSYKVNGRGQEMALEDNDDYDAFIVECKKLNNSTKHMIL</sequence>
<reference evidence="1" key="1">
    <citation type="submission" date="2021-06" db="EMBL/GenBank/DDBJ databases">
        <authorList>
            <person name="Kallberg Y."/>
            <person name="Tangrot J."/>
            <person name="Rosling A."/>
        </authorList>
    </citation>
    <scope>NUCLEOTIDE SEQUENCE</scope>
    <source>
        <strain evidence="1">28 12/20/2015</strain>
    </source>
</reference>
<keyword evidence="2" id="KW-1185">Reference proteome</keyword>
<gene>
    <name evidence="1" type="ORF">SPELUC_LOCUS15658</name>
</gene>
<evidence type="ECO:0000313" key="1">
    <source>
        <dbReference type="EMBL" id="CAG8769052.1"/>
    </source>
</evidence>
<organism evidence="1 2">
    <name type="scientific">Cetraspora pellucida</name>
    <dbReference type="NCBI Taxonomy" id="1433469"/>
    <lineage>
        <taxon>Eukaryota</taxon>
        <taxon>Fungi</taxon>
        <taxon>Fungi incertae sedis</taxon>
        <taxon>Mucoromycota</taxon>
        <taxon>Glomeromycotina</taxon>
        <taxon>Glomeromycetes</taxon>
        <taxon>Diversisporales</taxon>
        <taxon>Gigasporaceae</taxon>
        <taxon>Cetraspora</taxon>
    </lineage>
</organism>
<evidence type="ECO:0000313" key="2">
    <source>
        <dbReference type="Proteomes" id="UP000789366"/>
    </source>
</evidence>
<comment type="caution">
    <text evidence="1">The sequence shown here is derived from an EMBL/GenBank/DDBJ whole genome shotgun (WGS) entry which is preliminary data.</text>
</comment>
<protein>
    <submittedName>
        <fullName evidence="1">9884_t:CDS:1</fullName>
    </submittedName>
</protein>